<evidence type="ECO:0000256" key="1">
    <source>
        <dbReference type="ARBA" id="ARBA00004141"/>
    </source>
</evidence>
<sequence length="380" mass="41975">MISILALKLVVLGTLLVLTFLFSVLPLKFVASVRHQADHNRRRRCRHWISLLSCFAAGVFLATCLLDLLPQVRDKLRSAMESMNVPTAFPVSEFVLSVGLFIILIVEQLVLMVQERSTEGYSPIHGPESRESLADHTNHHQEEDMTRDGRTRSGSTGSRHSEGSYAHRLSSSDDDAATDDGQSASGHSHHHMFHKHTDQSSHSYIRSLFLLLALSMHSIFEGLAVGLQGDINNILQIFAALTIHKCILAFSLGMNFVQSHMTIRGILGSGFLFAVTSPIGIGIGIIVFEFTVNPVMSNLVCGLLEGIACGTFLFVVFFEILPHEFNTKARLPNRMLKMLFLLVGYGTISLLLFLSTMGEPGPVKPMPSNTTSMLRMEDII</sequence>
<dbReference type="PANTHER" id="PTHR11040:SF140">
    <property type="entry name" value="ZRT (ZRT), IRT- (IRT-) LIKE PROTEIN TRANSPORTER"/>
    <property type="match status" value="1"/>
</dbReference>
<dbReference type="PANTHER" id="PTHR11040">
    <property type="entry name" value="ZINC/IRON TRANSPORTER"/>
    <property type="match status" value="1"/>
</dbReference>
<feature type="transmembrane region" description="Helical" evidence="6">
    <location>
        <begin position="234"/>
        <end position="254"/>
    </location>
</feature>
<accession>A0AAD9NM72</accession>
<evidence type="ECO:0000256" key="2">
    <source>
        <dbReference type="ARBA" id="ARBA00022692"/>
    </source>
</evidence>
<keyword evidence="8" id="KW-1185">Reference proteome</keyword>
<dbReference type="Proteomes" id="UP001209878">
    <property type="component" value="Unassembled WGS sequence"/>
</dbReference>
<evidence type="ECO:0000256" key="3">
    <source>
        <dbReference type="ARBA" id="ARBA00022989"/>
    </source>
</evidence>
<reference evidence="7" key="1">
    <citation type="journal article" date="2023" name="Mol. Biol. Evol.">
        <title>Third-Generation Sequencing Reveals the Adaptive Role of the Epigenome in Three Deep-Sea Polychaetes.</title>
        <authorList>
            <person name="Perez M."/>
            <person name="Aroh O."/>
            <person name="Sun Y."/>
            <person name="Lan Y."/>
            <person name="Juniper S.K."/>
            <person name="Young C.R."/>
            <person name="Angers B."/>
            <person name="Qian P.Y."/>
        </authorList>
    </citation>
    <scope>NUCLEOTIDE SEQUENCE</scope>
    <source>
        <strain evidence="7">R07B-5</strain>
    </source>
</reference>
<evidence type="ECO:0000256" key="5">
    <source>
        <dbReference type="SAM" id="MobiDB-lite"/>
    </source>
</evidence>
<feature type="transmembrane region" description="Helical" evidence="6">
    <location>
        <begin position="88"/>
        <end position="106"/>
    </location>
</feature>
<dbReference type="GO" id="GO:0005886">
    <property type="term" value="C:plasma membrane"/>
    <property type="evidence" value="ECO:0007669"/>
    <property type="project" value="TreeGrafter"/>
</dbReference>
<evidence type="ECO:0000256" key="4">
    <source>
        <dbReference type="ARBA" id="ARBA00023136"/>
    </source>
</evidence>
<name>A0AAD9NM72_RIDPI</name>
<evidence type="ECO:0000313" key="7">
    <source>
        <dbReference type="EMBL" id="KAK2172284.1"/>
    </source>
</evidence>
<protein>
    <recommendedName>
        <fullName evidence="9">Zinc transporter ZIP1</fullName>
    </recommendedName>
</protein>
<proteinExistence type="predicted"/>
<dbReference type="InterPro" id="IPR003689">
    <property type="entry name" value="ZIP"/>
</dbReference>
<dbReference type="Pfam" id="PF02535">
    <property type="entry name" value="Zip"/>
    <property type="match status" value="1"/>
</dbReference>
<comment type="caution">
    <text evidence="7">The sequence shown here is derived from an EMBL/GenBank/DDBJ whole genome shotgun (WGS) entry which is preliminary data.</text>
</comment>
<feature type="transmembrane region" description="Helical" evidence="6">
    <location>
        <begin position="6"/>
        <end position="27"/>
    </location>
</feature>
<evidence type="ECO:0008006" key="9">
    <source>
        <dbReference type="Google" id="ProtNLM"/>
    </source>
</evidence>
<dbReference type="AlphaFoldDB" id="A0AAD9NM72"/>
<feature type="transmembrane region" description="Helical" evidence="6">
    <location>
        <begin position="266"/>
        <end position="290"/>
    </location>
</feature>
<gene>
    <name evidence="7" type="ORF">NP493_975g04058</name>
</gene>
<evidence type="ECO:0000313" key="8">
    <source>
        <dbReference type="Proteomes" id="UP001209878"/>
    </source>
</evidence>
<feature type="transmembrane region" description="Helical" evidence="6">
    <location>
        <begin position="208"/>
        <end position="228"/>
    </location>
</feature>
<evidence type="ECO:0000256" key="6">
    <source>
        <dbReference type="SAM" id="Phobius"/>
    </source>
</evidence>
<feature type="transmembrane region" description="Helical" evidence="6">
    <location>
        <begin position="296"/>
        <end position="318"/>
    </location>
</feature>
<keyword evidence="4 6" id="KW-0472">Membrane</keyword>
<keyword evidence="3 6" id="KW-1133">Transmembrane helix</keyword>
<comment type="subcellular location">
    <subcellularLocation>
        <location evidence="1">Membrane</location>
        <topology evidence="1">Multi-pass membrane protein</topology>
    </subcellularLocation>
</comment>
<dbReference type="GO" id="GO:0005385">
    <property type="term" value="F:zinc ion transmembrane transporter activity"/>
    <property type="evidence" value="ECO:0007669"/>
    <property type="project" value="TreeGrafter"/>
</dbReference>
<organism evidence="7 8">
    <name type="scientific">Ridgeia piscesae</name>
    <name type="common">Tubeworm</name>
    <dbReference type="NCBI Taxonomy" id="27915"/>
    <lineage>
        <taxon>Eukaryota</taxon>
        <taxon>Metazoa</taxon>
        <taxon>Spiralia</taxon>
        <taxon>Lophotrochozoa</taxon>
        <taxon>Annelida</taxon>
        <taxon>Polychaeta</taxon>
        <taxon>Sedentaria</taxon>
        <taxon>Canalipalpata</taxon>
        <taxon>Sabellida</taxon>
        <taxon>Siboglinidae</taxon>
        <taxon>Ridgeia</taxon>
    </lineage>
</organism>
<feature type="transmembrane region" description="Helical" evidence="6">
    <location>
        <begin position="339"/>
        <end position="358"/>
    </location>
</feature>
<keyword evidence="2 6" id="KW-0812">Transmembrane</keyword>
<feature type="transmembrane region" description="Helical" evidence="6">
    <location>
        <begin position="48"/>
        <end position="68"/>
    </location>
</feature>
<feature type="region of interest" description="Disordered" evidence="5">
    <location>
        <begin position="120"/>
        <end position="193"/>
    </location>
</feature>
<dbReference type="EMBL" id="JAODUO010000975">
    <property type="protein sequence ID" value="KAK2172284.1"/>
    <property type="molecule type" value="Genomic_DNA"/>
</dbReference>
<feature type="compositionally biased region" description="Basic and acidic residues" evidence="5">
    <location>
        <begin position="127"/>
        <end position="151"/>
    </location>
</feature>